<evidence type="ECO:0000256" key="1">
    <source>
        <dbReference type="ARBA" id="ARBA00009437"/>
    </source>
</evidence>
<dbReference type="PANTHER" id="PTHR30118:SF15">
    <property type="entry name" value="TRANSCRIPTIONAL REGULATORY PROTEIN"/>
    <property type="match status" value="1"/>
</dbReference>
<dbReference type="SUPFAM" id="SSF53850">
    <property type="entry name" value="Periplasmic binding protein-like II"/>
    <property type="match status" value="1"/>
</dbReference>
<dbReference type="InterPro" id="IPR036388">
    <property type="entry name" value="WH-like_DNA-bd_sf"/>
</dbReference>
<reference evidence="7" key="1">
    <citation type="submission" date="2015-11" db="EMBL/GenBank/DDBJ databases">
        <authorList>
            <person name="Varghese N."/>
        </authorList>
    </citation>
    <scope>NUCLEOTIDE SEQUENCE [LARGE SCALE GENOMIC DNA]</scope>
    <source>
        <strain evidence="7">DSM 45899</strain>
    </source>
</reference>
<keyword evidence="4" id="KW-0804">Transcription</keyword>
<dbReference type="PROSITE" id="PS50931">
    <property type="entry name" value="HTH_LYSR"/>
    <property type="match status" value="1"/>
</dbReference>
<dbReference type="Pfam" id="PF00126">
    <property type="entry name" value="HTH_1"/>
    <property type="match status" value="1"/>
</dbReference>
<organism evidence="6 7">
    <name type="scientific">Parafrankia irregularis</name>
    <dbReference type="NCBI Taxonomy" id="795642"/>
    <lineage>
        <taxon>Bacteria</taxon>
        <taxon>Bacillati</taxon>
        <taxon>Actinomycetota</taxon>
        <taxon>Actinomycetes</taxon>
        <taxon>Frankiales</taxon>
        <taxon>Frankiaceae</taxon>
        <taxon>Parafrankia</taxon>
    </lineage>
</organism>
<sequence length="324" mass="34553">MHQSQSDLSGVDLNLLVALDALLEELSVSAAARRLHLTESAMSRTLGRIRRTVDDPVLVRAGHSMVPTPRALAMRAEVHDLVLRAQAVFAPAQPSDPATLTRTFTILSSDLLITAIGVDLLDRLGTEAPGVRLRFLPEPDMRSDPLRDGTADLEIGEIDSTAPEIITEAVGEERAIAVVRAGHPLTTGPVTLARLAAARHVTASRRGRLSGPMDEMLAAHGLRREVAAAVPTHAAALVLVANSDLVSIAPIRLGRAQLDVLGLVPLDLDLRLPPLLLSQAWHPRHDADGQHRWLRGRVRDCLRQALAGGSAAVGPDVVTRPVAG</sequence>
<evidence type="ECO:0000256" key="2">
    <source>
        <dbReference type="ARBA" id="ARBA00023015"/>
    </source>
</evidence>
<name>A0A0S4QQB5_9ACTN</name>
<protein>
    <submittedName>
        <fullName evidence="6">DNA-binding transcriptional regulator, LysR family</fullName>
    </submittedName>
</protein>
<dbReference type="Pfam" id="PF03466">
    <property type="entry name" value="LysR_substrate"/>
    <property type="match status" value="1"/>
</dbReference>
<dbReference type="Gene3D" id="3.40.190.10">
    <property type="entry name" value="Periplasmic binding protein-like II"/>
    <property type="match status" value="2"/>
</dbReference>
<feature type="domain" description="HTH lysR-type" evidence="5">
    <location>
        <begin position="11"/>
        <end position="68"/>
    </location>
</feature>
<dbReference type="AlphaFoldDB" id="A0A0S4QQB5"/>
<dbReference type="SUPFAM" id="SSF46785">
    <property type="entry name" value="Winged helix' DNA-binding domain"/>
    <property type="match status" value="1"/>
</dbReference>
<dbReference type="InterPro" id="IPR050389">
    <property type="entry name" value="LysR-type_TF"/>
</dbReference>
<dbReference type="RefSeq" id="WP_091279838.1">
    <property type="nucleotide sequence ID" value="NZ_FAOZ01000014.1"/>
</dbReference>
<evidence type="ECO:0000256" key="4">
    <source>
        <dbReference type="ARBA" id="ARBA00023163"/>
    </source>
</evidence>
<dbReference type="GO" id="GO:0003700">
    <property type="term" value="F:DNA-binding transcription factor activity"/>
    <property type="evidence" value="ECO:0007669"/>
    <property type="project" value="InterPro"/>
</dbReference>
<dbReference type="Gene3D" id="1.10.10.10">
    <property type="entry name" value="Winged helix-like DNA-binding domain superfamily/Winged helix DNA-binding domain"/>
    <property type="match status" value="1"/>
</dbReference>
<dbReference type="InterPro" id="IPR036390">
    <property type="entry name" value="WH_DNA-bd_sf"/>
</dbReference>
<gene>
    <name evidence="6" type="ORF">Ga0074812_114147</name>
</gene>
<dbReference type="Proteomes" id="UP000198802">
    <property type="component" value="Unassembled WGS sequence"/>
</dbReference>
<dbReference type="PANTHER" id="PTHR30118">
    <property type="entry name" value="HTH-TYPE TRANSCRIPTIONAL REGULATOR LEUO-RELATED"/>
    <property type="match status" value="1"/>
</dbReference>
<evidence type="ECO:0000256" key="3">
    <source>
        <dbReference type="ARBA" id="ARBA00023125"/>
    </source>
</evidence>
<evidence type="ECO:0000313" key="6">
    <source>
        <dbReference type="EMBL" id="CUU57797.1"/>
    </source>
</evidence>
<dbReference type="InterPro" id="IPR000847">
    <property type="entry name" value="LysR_HTH_N"/>
</dbReference>
<evidence type="ECO:0000313" key="7">
    <source>
        <dbReference type="Proteomes" id="UP000198802"/>
    </source>
</evidence>
<dbReference type="GO" id="GO:0003677">
    <property type="term" value="F:DNA binding"/>
    <property type="evidence" value="ECO:0007669"/>
    <property type="project" value="UniProtKB-KW"/>
</dbReference>
<dbReference type="EMBL" id="FAOZ01000014">
    <property type="protein sequence ID" value="CUU57797.1"/>
    <property type="molecule type" value="Genomic_DNA"/>
</dbReference>
<dbReference type="InterPro" id="IPR005119">
    <property type="entry name" value="LysR_subst-bd"/>
</dbReference>
<dbReference type="CDD" id="cd08460">
    <property type="entry name" value="PBP2_DntR_like_1"/>
    <property type="match status" value="1"/>
</dbReference>
<keyword evidence="7" id="KW-1185">Reference proteome</keyword>
<proteinExistence type="inferred from homology"/>
<accession>A0A0S4QQB5</accession>
<keyword evidence="2" id="KW-0805">Transcription regulation</keyword>
<comment type="similarity">
    <text evidence="1">Belongs to the LysR transcriptional regulatory family.</text>
</comment>
<keyword evidence="3 6" id="KW-0238">DNA-binding</keyword>
<evidence type="ECO:0000259" key="5">
    <source>
        <dbReference type="PROSITE" id="PS50931"/>
    </source>
</evidence>